<evidence type="ECO:0000256" key="6">
    <source>
        <dbReference type="PROSITE-ProRule" id="PRU00169"/>
    </source>
</evidence>
<evidence type="ECO:0000256" key="5">
    <source>
        <dbReference type="ARBA" id="ARBA00022777"/>
    </source>
</evidence>
<name>A0A7Z2ZTA5_9BURK</name>
<dbReference type="InterPro" id="IPR004358">
    <property type="entry name" value="Sig_transdc_His_kin-like_C"/>
</dbReference>
<dbReference type="SMART" id="SM00388">
    <property type="entry name" value="HisKA"/>
    <property type="match status" value="1"/>
</dbReference>
<dbReference type="Pfam" id="PF02518">
    <property type="entry name" value="HATPase_c"/>
    <property type="match status" value="1"/>
</dbReference>
<dbReference type="InterPro" id="IPR036890">
    <property type="entry name" value="HATPase_C_sf"/>
</dbReference>
<keyword evidence="5" id="KW-0418">Kinase</keyword>
<dbReference type="InterPro" id="IPR036097">
    <property type="entry name" value="HisK_dim/P_sf"/>
</dbReference>
<dbReference type="Pfam" id="PF08447">
    <property type="entry name" value="PAS_3"/>
    <property type="match status" value="3"/>
</dbReference>
<dbReference type="CDD" id="cd00130">
    <property type="entry name" value="PAS"/>
    <property type="match status" value="3"/>
</dbReference>
<evidence type="ECO:0000259" key="10">
    <source>
        <dbReference type="PROSITE" id="PS50113"/>
    </source>
</evidence>
<dbReference type="InterPro" id="IPR013655">
    <property type="entry name" value="PAS_fold_3"/>
</dbReference>
<evidence type="ECO:0000313" key="12">
    <source>
        <dbReference type="Proteomes" id="UP000502415"/>
    </source>
</evidence>
<dbReference type="SMART" id="SM00091">
    <property type="entry name" value="PAS"/>
    <property type="match status" value="2"/>
</dbReference>
<reference evidence="11 12" key="1">
    <citation type="submission" date="2020-04" db="EMBL/GenBank/DDBJ databases">
        <title>Genome sequencing of novel species.</title>
        <authorList>
            <person name="Heo J."/>
            <person name="Kim S.-J."/>
            <person name="Kim J.-S."/>
            <person name="Hong S.-B."/>
            <person name="Kwon S.-W."/>
        </authorList>
    </citation>
    <scope>NUCLEOTIDE SEQUENCE [LARGE SCALE GENOMIC DNA]</scope>
    <source>
        <strain evidence="11 12">GN2-R2</strain>
    </source>
</reference>
<feature type="domain" description="PAC" evidence="10">
    <location>
        <begin position="368"/>
        <end position="420"/>
    </location>
</feature>
<dbReference type="Pfam" id="PF00072">
    <property type="entry name" value="Response_reg"/>
    <property type="match status" value="1"/>
</dbReference>
<dbReference type="Pfam" id="PF00512">
    <property type="entry name" value="HisKA"/>
    <property type="match status" value="1"/>
</dbReference>
<dbReference type="PROSITE" id="PS50113">
    <property type="entry name" value="PAC"/>
    <property type="match status" value="2"/>
</dbReference>
<dbReference type="EMBL" id="CP051685">
    <property type="protein sequence ID" value="QJE01378.1"/>
    <property type="molecule type" value="Genomic_DNA"/>
</dbReference>
<dbReference type="PANTHER" id="PTHR43304">
    <property type="entry name" value="PHYTOCHROME-LIKE PROTEIN CPH1"/>
    <property type="match status" value="1"/>
</dbReference>
<dbReference type="PROSITE" id="PS50112">
    <property type="entry name" value="PAS"/>
    <property type="match status" value="1"/>
</dbReference>
<protein>
    <recommendedName>
        <fullName evidence="2">histidine kinase</fullName>
        <ecNumber evidence="2">2.7.13.3</ecNumber>
    </recommendedName>
</protein>
<dbReference type="InterPro" id="IPR029016">
    <property type="entry name" value="GAF-like_dom_sf"/>
</dbReference>
<dbReference type="PANTHER" id="PTHR43304:SF1">
    <property type="entry name" value="PAC DOMAIN-CONTAINING PROTEIN"/>
    <property type="match status" value="1"/>
</dbReference>
<keyword evidence="12" id="KW-1185">Reference proteome</keyword>
<dbReference type="SUPFAM" id="SSF55874">
    <property type="entry name" value="ATPase domain of HSP90 chaperone/DNA topoisomerase II/histidine kinase"/>
    <property type="match status" value="1"/>
</dbReference>
<evidence type="ECO:0000256" key="1">
    <source>
        <dbReference type="ARBA" id="ARBA00000085"/>
    </source>
</evidence>
<dbReference type="InterPro" id="IPR003018">
    <property type="entry name" value="GAF"/>
</dbReference>
<proteinExistence type="predicted"/>
<dbReference type="Gene3D" id="3.30.565.10">
    <property type="entry name" value="Histidine kinase-like ATPase, C-terminal domain"/>
    <property type="match status" value="1"/>
</dbReference>
<dbReference type="Gene3D" id="3.30.450.20">
    <property type="entry name" value="PAS domain"/>
    <property type="match status" value="4"/>
</dbReference>
<organism evidence="11 12">
    <name type="scientific">Massilia forsythiae</name>
    <dbReference type="NCBI Taxonomy" id="2728020"/>
    <lineage>
        <taxon>Bacteria</taxon>
        <taxon>Pseudomonadati</taxon>
        <taxon>Pseudomonadota</taxon>
        <taxon>Betaproteobacteria</taxon>
        <taxon>Burkholderiales</taxon>
        <taxon>Oxalobacteraceae</taxon>
        <taxon>Telluria group</taxon>
        <taxon>Massilia</taxon>
    </lineage>
</organism>
<dbReference type="InterPro" id="IPR000700">
    <property type="entry name" value="PAS-assoc_C"/>
</dbReference>
<dbReference type="PRINTS" id="PR00344">
    <property type="entry name" value="BCTRLSENSOR"/>
</dbReference>
<dbReference type="InterPro" id="IPR001789">
    <property type="entry name" value="Sig_transdc_resp-reg_receiver"/>
</dbReference>
<feature type="domain" description="PAC" evidence="10">
    <location>
        <begin position="237"/>
        <end position="289"/>
    </location>
</feature>
<dbReference type="SMART" id="SM00448">
    <property type="entry name" value="REC"/>
    <property type="match status" value="1"/>
</dbReference>
<keyword evidence="4" id="KW-0808">Transferase</keyword>
<dbReference type="SUPFAM" id="SSF55785">
    <property type="entry name" value="PYP-like sensor domain (PAS domain)"/>
    <property type="match status" value="3"/>
</dbReference>
<dbReference type="NCBIfam" id="TIGR00229">
    <property type="entry name" value="sensory_box"/>
    <property type="match status" value="3"/>
</dbReference>
<dbReference type="Gene3D" id="1.10.287.130">
    <property type="match status" value="1"/>
</dbReference>
<dbReference type="PROSITE" id="PS50109">
    <property type="entry name" value="HIS_KIN"/>
    <property type="match status" value="1"/>
</dbReference>
<dbReference type="Gene3D" id="3.40.50.2300">
    <property type="match status" value="1"/>
</dbReference>
<dbReference type="InterPro" id="IPR035965">
    <property type="entry name" value="PAS-like_dom_sf"/>
</dbReference>
<feature type="modified residue" description="4-aspartylphosphate" evidence="6">
    <location>
        <position position="1033"/>
    </location>
</feature>
<evidence type="ECO:0000313" key="11">
    <source>
        <dbReference type="EMBL" id="QJE01378.1"/>
    </source>
</evidence>
<dbReference type="SMART" id="SM00065">
    <property type="entry name" value="GAF"/>
    <property type="match status" value="1"/>
</dbReference>
<dbReference type="InterPro" id="IPR003594">
    <property type="entry name" value="HATPase_dom"/>
</dbReference>
<dbReference type="PROSITE" id="PS50110">
    <property type="entry name" value="RESPONSE_REGULATORY"/>
    <property type="match status" value="1"/>
</dbReference>
<evidence type="ECO:0000259" key="8">
    <source>
        <dbReference type="PROSITE" id="PS50110"/>
    </source>
</evidence>
<gene>
    <name evidence="11" type="ORF">HH212_16160</name>
</gene>
<dbReference type="SMART" id="SM00086">
    <property type="entry name" value="PAC"/>
    <property type="match status" value="3"/>
</dbReference>
<dbReference type="AlphaFoldDB" id="A0A7Z2ZTA5"/>
<comment type="catalytic activity">
    <reaction evidence="1">
        <text>ATP + protein L-histidine = ADP + protein N-phospho-L-histidine.</text>
        <dbReference type="EC" id="2.7.13.3"/>
    </reaction>
</comment>
<feature type="domain" description="Response regulatory" evidence="8">
    <location>
        <begin position="983"/>
        <end position="1099"/>
    </location>
</feature>
<dbReference type="InterPro" id="IPR000014">
    <property type="entry name" value="PAS"/>
</dbReference>
<dbReference type="SUPFAM" id="SSF47384">
    <property type="entry name" value="Homodimeric domain of signal transducing histidine kinase"/>
    <property type="match status" value="1"/>
</dbReference>
<dbReference type="KEGG" id="mfy:HH212_16160"/>
<dbReference type="Pfam" id="PF08448">
    <property type="entry name" value="PAS_4"/>
    <property type="match status" value="1"/>
</dbReference>
<dbReference type="EC" id="2.7.13.3" evidence="2"/>
<dbReference type="SUPFAM" id="SSF55781">
    <property type="entry name" value="GAF domain-like"/>
    <property type="match status" value="1"/>
</dbReference>
<evidence type="ECO:0000256" key="3">
    <source>
        <dbReference type="ARBA" id="ARBA00022553"/>
    </source>
</evidence>
<dbReference type="Gene3D" id="3.30.450.40">
    <property type="match status" value="1"/>
</dbReference>
<evidence type="ECO:0000256" key="4">
    <source>
        <dbReference type="ARBA" id="ARBA00022679"/>
    </source>
</evidence>
<dbReference type="InterPro" id="IPR001610">
    <property type="entry name" value="PAC"/>
</dbReference>
<feature type="domain" description="Histidine kinase" evidence="7">
    <location>
        <begin position="736"/>
        <end position="960"/>
    </location>
</feature>
<dbReference type="GO" id="GO:0000155">
    <property type="term" value="F:phosphorelay sensor kinase activity"/>
    <property type="evidence" value="ECO:0007669"/>
    <property type="project" value="InterPro"/>
</dbReference>
<evidence type="ECO:0000259" key="9">
    <source>
        <dbReference type="PROSITE" id="PS50112"/>
    </source>
</evidence>
<dbReference type="Pfam" id="PF01590">
    <property type="entry name" value="GAF"/>
    <property type="match status" value="1"/>
</dbReference>
<dbReference type="SUPFAM" id="SSF52172">
    <property type="entry name" value="CheY-like"/>
    <property type="match status" value="1"/>
</dbReference>
<dbReference type="InterPro" id="IPR052162">
    <property type="entry name" value="Sensor_kinase/Photoreceptor"/>
</dbReference>
<dbReference type="SMART" id="SM00387">
    <property type="entry name" value="HATPase_c"/>
    <property type="match status" value="1"/>
</dbReference>
<sequence length="1104" mass="119594">MLEVSSSSPAWPADGGELGAMIRGFDWSSTPLGPIGAWSPALRTLVDLVVHSPIPTVLLWGAELIQIYNDGYAKVCGPRHPRALGQPNRECWPEVRPFIDPVNADVLQGRSRQFFHQSVVLERNGVPEQAWFDLVYSPAYDGARVKGVFATVIETTESVRATQALQLNDERFHTFASAGVVYRMSPDWSEMQQLNGHGILADTVAPNRDWLHEYIHPDDQPGVLAAIGRAIASRSVFEHEHRVRRADGSFGWTLSRAVPMLDADGAIREWFGTATDITERKRSQEELRRADQRIALALDAGAVAGTWYWDVVRDRFTADSRFSRYFSLDPQALQRGVPLAQVVQSIHPDDEPMVARLIGEAMARGGHYRAEYRVRQGDGGYRWVEANGHVDHDAHGQPLTFPGVIVDIEARKQREARQAALLHLGDRLRQAEQADDAVRIAGAIAGATLGAARAGFGRVDRIAGTIEVADDWCAGPAIGSIAGLHHFSDYGSYLADLLRGNTVAIADVGADPRTVPTQGAMHALHITALLNVPLLGSGGLAAVFLVNDERPRAWSEEDIAFIKGVADRTWAEMARLDAARALRELNLDLERQVAATTVDRNRLWQLSQEIMLVAGFDGAITAVNPAWTAVLGWQESDLLGANLFDLLHPDDLAHTIEGAQSLDVTGELAPNFENRYRHRDGSYRWISWNANKGDGVIVAVGRDVSADKARAAALLEAEERLRQSAKMEAVGQLTGGLAHDFNNLLASIGGSLDLLGLRVRMGKTDDLARFVDIAQGAVKRAAALTHRLLAFSRRQPLDARAVDVERLVAGMLDMVRRSIGPEITLDVTGQPGLWPTLADPNQLENALLNLCINARDAMPDGGRLYIGMANTVLEADEAMGYELPAGDYVRLSVRDTGTGMTPEVAAKVFDPFFTTKPIGQGTGLGLSMIYGFARQSGGHVRLDSSPGRGTTMHLVLPRWHGDAGMADDGKAVPATPAVQDGIAVLLVDDEAALRGLMAEALMRLGHHVIEAGNAVGALRALNTGATVDLLVTDIGLAGGTNGRQLAEAARQLRPSLKVLFITGYAEAKLVERSSMDDGTQLMTKPFALDALAQRVAQMAAQPAR</sequence>
<accession>A0A7Z2ZTA5</accession>
<dbReference type="InterPro" id="IPR005467">
    <property type="entry name" value="His_kinase_dom"/>
</dbReference>
<dbReference type="InterPro" id="IPR013656">
    <property type="entry name" value="PAS_4"/>
</dbReference>
<dbReference type="InterPro" id="IPR011006">
    <property type="entry name" value="CheY-like_superfamily"/>
</dbReference>
<dbReference type="InterPro" id="IPR003661">
    <property type="entry name" value="HisK_dim/P_dom"/>
</dbReference>
<feature type="domain" description="PAS" evidence="9">
    <location>
        <begin position="611"/>
        <end position="651"/>
    </location>
</feature>
<dbReference type="RefSeq" id="WP_170203405.1">
    <property type="nucleotide sequence ID" value="NZ_CP051685.1"/>
</dbReference>
<dbReference type="Proteomes" id="UP000502415">
    <property type="component" value="Chromosome"/>
</dbReference>
<evidence type="ECO:0000256" key="2">
    <source>
        <dbReference type="ARBA" id="ARBA00012438"/>
    </source>
</evidence>
<evidence type="ECO:0000259" key="7">
    <source>
        <dbReference type="PROSITE" id="PS50109"/>
    </source>
</evidence>
<keyword evidence="3 6" id="KW-0597">Phosphoprotein</keyword>